<evidence type="ECO:0000256" key="3">
    <source>
        <dbReference type="SAM" id="MobiDB-lite"/>
    </source>
</evidence>
<gene>
    <name evidence="4" type="ORF">Pyn_06274</name>
</gene>
<dbReference type="GO" id="GO:0005829">
    <property type="term" value="C:cytosol"/>
    <property type="evidence" value="ECO:0007669"/>
    <property type="project" value="TreeGrafter"/>
</dbReference>
<protein>
    <submittedName>
        <fullName evidence="4">WEB family protein</fullName>
    </submittedName>
</protein>
<sequence>MNQVETINVRKREVDKKLEANLKAIEEIKTATDMALSKADMAESAKSAVEGELRKRRQEEQTVAGESSGSFSIQF</sequence>
<evidence type="ECO:0000256" key="1">
    <source>
        <dbReference type="ARBA" id="ARBA00005485"/>
    </source>
</evidence>
<organism evidence="4 5">
    <name type="scientific">Prunus yedoensis var. nudiflora</name>
    <dbReference type="NCBI Taxonomy" id="2094558"/>
    <lineage>
        <taxon>Eukaryota</taxon>
        <taxon>Viridiplantae</taxon>
        <taxon>Streptophyta</taxon>
        <taxon>Embryophyta</taxon>
        <taxon>Tracheophyta</taxon>
        <taxon>Spermatophyta</taxon>
        <taxon>Magnoliopsida</taxon>
        <taxon>eudicotyledons</taxon>
        <taxon>Gunneridae</taxon>
        <taxon>Pentapetalae</taxon>
        <taxon>rosids</taxon>
        <taxon>fabids</taxon>
        <taxon>Rosales</taxon>
        <taxon>Rosaceae</taxon>
        <taxon>Amygdaloideae</taxon>
        <taxon>Amygdaleae</taxon>
        <taxon>Prunus</taxon>
    </lineage>
</organism>
<accession>A0A314YYQ9</accession>
<dbReference type="GO" id="GO:0009904">
    <property type="term" value="P:chloroplast accumulation movement"/>
    <property type="evidence" value="ECO:0007669"/>
    <property type="project" value="TreeGrafter"/>
</dbReference>
<dbReference type="STRING" id="2094558.A0A314YYQ9"/>
<evidence type="ECO:0000256" key="2">
    <source>
        <dbReference type="ARBA" id="ARBA00023054"/>
    </source>
</evidence>
<dbReference type="GO" id="GO:0009903">
    <property type="term" value="P:chloroplast avoidance movement"/>
    <property type="evidence" value="ECO:0007669"/>
    <property type="project" value="TreeGrafter"/>
</dbReference>
<evidence type="ECO:0000313" key="4">
    <source>
        <dbReference type="EMBL" id="PQQ11237.1"/>
    </source>
</evidence>
<keyword evidence="2" id="KW-0175">Coiled coil</keyword>
<reference evidence="4 5" key="1">
    <citation type="submission" date="2018-02" db="EMBL/GenBank/DDBJ databases">
        <title>Draft genome of wild Prunus yedoensis var. nudiflora.</title>
        <authorList>
            <person name="Baek S."/>
            <person name="Kim J.-H."/>
            <person name="Choi K."/>
            <person name="Kim G.-B."/>
            <person name="Cho A."/>
            <person name="Jang H."/>
            <person name="Shin C.-H."/>
            <person name="Yu H.-J."/>
            <person name="Mun J.-H."/>
        </authorList>
    </citation>
    <scope>NUCLEOTIDE SEQUENCE [LARGE SCALE GENOMIC DNA]</scope>
    <source>
        <strain evidence="5">cv. Jeju island</strain>
        <tissue evidence="4">Leaf</tissue>
    </source>
</reference>
<feature type="compositionally biased region" description="Basic and acidic residues" evidence="3">
    <location>
        <begin position="49"/>
        <end position="60"/>
    </location>
</feature>
<comment type="similarity">
    <text evidence="1">Belongs to the WEB family.</text>
</comment>
<dbReference type="Proteomes" id="UP000250321">
    <property type="component" value="Unassembled WGS sequence"/>
</dbReference>
<evidence type="ECO:0000313" key="5">
    <source>
        <dbReference type="Proteomes" id="UP000250321"/>
    </source>
</evidence>
<keyword evidence="5" id="KW-1185">Reference proteome</keyword>
<dbReference type="AlphaFoldDB" id="A0A314YYQ9"/>
<feature type="region of interest" description="Disordered" evidence="3">
    <location>
        <begin position="47"/>
        <end position="75"/>
    </location>
</feature>
<proteinExistence type="inferred from homology"/>
<dbReference type="PANTHER" id="PTHR32054:SF42">
    <property type="entry name" value="WEB FAMILY PROTEIN"/>
    <property type="match status" value="1"/>
</dbReference>
<comment type="caution">
    <text evidence="4">The sequence shown here is derived from an EMBL/GenBank/DDBJ whole genome shotgun (WGS) entry which is preliminary data.</text>
</comment>
<dbReference type="PANTHER" id="PTHR32054">
    <property type="entry name" value="HEAVY CHAIN, PUTATIVE, EXPRESSED-RELATED-RELATED"/>
    <property type="match status" value="1"/>
</dbReference>
<feature type="compositionally biased region" description="Polar residues" evidence="3">
    <location>
        <begin position="64"/>
        <end position="75"/>
    </location>
</feature>
<dbReference type="EMBL" id="PJQY01000406">
    <property type="protein sequence ID" value="PQQ11237.1"/>
    <property type="molecule type" value="Genomic_DNA"/>
</dbReference>
<dbReference type="OrthoDB" id="1111912at2759"/>
<name>A0A314YYQ9_PRUYE</name>